<proteinExistence type="inferred from homology"/>
<dbReference type="GO" id="GO:0016020">
    <property type="term" value="C:membrane"/>
    <property type="evidence" value="ECO:0007669"/>
    <property type="project" value="UniProtKB-SubCell"/>
</dbReference>
<evidence type="ECO:0000256" key="6">
    <source>
        <dbReference type="ARBA" id="ARBA00023136"/>
    </source>
</evidence>
<dbReference type="Pfam" id="PF06027">
    <property type="entry name" value="SLC35F"/>
    <property type="match status" value="1"/>
</dbReference>
<feature type="non-terminal residue" evidence="8">
    <location>
        <position position="50"/>
    </location>
</feature>
<dbReference type="EMBL" id="JAHRHJ020000009">
    <property type="protein sequence ID" value="KAH9301778.1"/>
    <property type="molecule type" value="Genomic_DNA"/>
</dbReference>
<feature type="transmembrane region" description="Helical" evidence="7">
    <location>
        <begin position="6"/>
        <end position="25"/>
    </location>
</feature>
<feature type="non-terminal residue" evidence="8">
    <location>
        <position position="1"/>
    </location>
</feature>
<organism evidence="8 9">
    <name type="scientific">Taxus chinensis</name>
    <name type="common">Chinese yew</name>
    <name type="synonym">Taxus wallichiana var. chinensis</name>
    <dbReference type="NCBI Taxonomy" id="29808"/>
    <lineage>
        <taxon>Eukaryota</taxon>
        <taxon>Viridiplantae</taxon>
        <taxon>Streptophyta</taxon>
        <taxon>Embryophyta</taxon>
        <taxon>Tracheophyta</taxon>
        <taxon>Spermatophyta</taxon>
        <taxon>Pinopsida</taxon>
        <taxon>Pinidae</taxon>
        <taxon>Conifers II</taxon>
        <taxon>Cupressales</taxon>
        <taxon>Taxaceae</taxon>
        <taxon>Taxus</taxon>
    </lineage>
</organism>
<keyword evidence="3" id="KW-0813">Transport</keyword>
<evidence type="ECO:0000256" key="5">
    <source>
        <dbReference type="ARBA" id="ARBA00022989"/>
    </source>
</evidence>
<gene>
    <name evidence="8" type="ORF">KI387_013361</name>
</gene>
<evidence type="ECO:0000256" key="4">
    <source>
        <dbReference type="ARBA" id="ARBA00022692"/>
    </source>
</evidence>
<evidence type="ECO:0000313" key="8">
    <source>
        <dbReference type="EMBL" id="KAH9301778.1"/>
    </source>
</evidence>
<name>A0AA38FGN2_TAXCH</name>
<protein>
    <submittedName>
        <fullName evidence="8">Uncharacterized protein</fullName>
    </submittedName>
</protein>
<dbReference type="InterPro" id="IPR009262">
    <property type="entry name" value="SLC35_F1/F2/F6"/>
</dbReference>
<keyword evidence="6 7" id="KW-0472">Membrane</keyword>
<sequence>INVPTSQSLLNYVLLAVVFGSIVIYRGKGLRARWYYYVLLAFVDVEANYV</sequence>
<accession>A0AA38FGN2</accession>
<keyword evidence="4 7" id="KW-0812">Transmembrane</keyword>
<evidence type="ECO:0000256" key="1">
    <source>
        <dbReference type="ARBA" id="ARBA00004141"/>
    </source>
</evidence>
<reference evidence="8 9" key="1">
    <citation type="journal article" date="2021" name="Nat. Plants">
        <title>The Taxus genome provides insights into paclitaxel biosynthesis.</title>
        <authorList>
            <person name="Xiong X."/>
            <person name="Gou J."/>
            <person name="Liao Q."/>
            <person name="Li Y."/>
            <person name="Zhou Q."/>
            <person name="Bi G."/>
            <person name="Li C."/>
            <person name="Du R."/>
            <person name="Wang X."/>
            <person name="Sun T."/>
            <person name="Guo L."/>
            <person name="Liang H."/>
            <person name="Lu P."/>
            <person name="Wu Y."/>
            <person name="Zhang Z."/>
            <person name="Ro D.K."/>
            <person name="Shang Y."/>
            <person name="Huang S."/>
            <person name="Yan J."/>
        </authorList>
    </citation>
    <scope>NUCLEOTIDE SEQUENCE [LARGE SCALE GENOMIC DNA]</scope>
    <source>
        <strain evidence="8">Ta-2019</strain>
    </source>
</reference>
<dbReference type="GO" id="GO:0022857">
    <property type="term" value="F:transmembrane transporter activity"/>
    <property type="evidence" value="ECO:0007669"/>
    <property type="project" value="InterPro"/>
</dbReference>
<dbReference type="Proteomes" id="UP000824469">
    <property type="component" value="Unassembled WGS sequence"/>
</dbReference>
<evidence type="ECO:0000256" key="2">
    <source>
        <dbReference type="ARBA" id="ARBA00007863"/>
    </source>
</evidence>
<keyword evidence="5 7" id="KW-1133">Transmembrane helix</keyword>
<dbReference type="PANTHER" id="PTHR14233">
    <property type="entry name" value="DUF914-RELATED"/>
    <property type="match status" value="1"/>
</dbReference>
<evidence type="ECO:0000313" key="9">
    <source>
        <dbReference type="Proteomes" id="UP000824469"/>
    </source>
</evidence>
<comment type="subcellular location">
    <subcellularLocation>
        <location evidence="1">Membrane</location>
        <topology evidence="1">Multi-pass membrane protein</topology>
    </subcellularLocation>
</comment>
<evidence type="ECO:0000256" key="3">
    <source>
        <dbReference type="ARBA" id="ARBA00022448"/>
    </source>
</evidence>
<comment type="similarity">
    <text evidence="2">Belongs to the SLC35F solute transporter family.</text>
</comment>
<dbReference type="AlphaFoldDB" id="A0AA38FGN2"/>
<dbReference type="InterPro" id="IPR052221">
    <property type="entry name" value="SLC35F_Transporter"/>
</dbReference>
<comment type="caution">
    <text evidence="8">The sequence shown here is derived from an EMBL/GenBank/DDBJ whole genome shotgun (WGS) entry which is preliminary data.</text>
</comment>
<evidence type="ECO:0000256" key="7">
    <source>
        <dbReference type="SAM" id="Phobius"/>
    </source>
</evidence>
<dbReference type="PANTHER" id="PTHR14233:SF4">
    <property type="entry name" value="SOLUTE CARRIER FAMILY 35 MEMBER F2"/>
    <property type="match status" value="1"/>
</dbReference>
<keyword evidence="9" id="KW-1185">Reference proteome</keyword>